<dbReference type="Proteomes" id="UP000176850">
    <property type="component" value="Unassembled WGS sequence"/>
</dbReference>
<evidence type="ECO:0008006" key="3">
    <source>
        <dbReference type="Google" id="ProtNLM"/>
    </source>
</evidence>
<name>A0A1F7GFH6_9BACT</name>
<comment type="caution">
    <text evidence="1">The sequence shown here is derived from an EMBL/GenBank/DDBJ whole genome shotgun (WGS) entry which is preliminary data.</text>
</comment>
<accession>A0A1F7GFH6</accession>
<organism evidence="1 2">
    <name type="scientific">Candidatus Roizmanbacteria bacterium RIFCSPHIGHO2_01_FULL_39_24</name>
    <dbReference type="NCBI Taxonomy" id="1802032"/>
    <lineage>
        <taxon>Bacteria</taxon>
        <taxon>Candidatus Roizmaniibacteriota</taxon>
    </lineage>
</organism>
<evidence type="ECO:0000313" key="2">
    <source>
        <dbReference type="Proteomes" id="UP000176850"/>
    </source>
</evidence>
<proteinExistence type="predicted"/>
<evidence type="ECO:0000313" key="1">
    <source>
        <dbReference type="EMBL" id="OGK17661.1"/>
    </source>
</evidence>
<gene>
    <name evidence="1" type="ORF">A2799_04415</name>
</gene>
<dbReference type="EMBL" id="MFZH01000039">
    <property type="protein sequence ID" value="OGK17661.1"/>
    <property type="molecule type" value="Genomic_DNA"/>
</dbReference>
<protein>
    <recommendedName>
        <fullName evidence="3">DNA polymerase III delta N-terminal domain-containing protein</fullName>
    </recommendedName>
</protein>
<dbReference type="AlphaFoldDB" id="A0A1F7GFH6"/>
<dbReference type="Gene3D" id="1.20.272.10">
    <property type="match status" value="1"/>
</dbReference>
<sequence>MITLLYGDNTAESRKKYVELRTEYTSQEVEIIELTAQNLPELSTWLYDSNMLFASKKVFFGENLISKKENRELLKKYDTKDAEIDFILWEEDTDDRTVKFVFTNAKVISHKLPTTIFTFLDGIYPGNKKESLFGLNQLTQVVDSNIIVFMLIKRIRELILVEGGKSPDKLASWQVGKLKSQAGKWGTGEKLIKFYDALYRIDVAQKTGSTAYTLKKALDILLIYSL</sequence>
<reference evidence="1 2" key="1">
    <citation type="journal article" date="2016" name="Nat. Commun.">
        <title>Thousands of microbial genomes shed light on interconnected biogeochemical processes in an aquifer system.</title>
        <authorList>
            <person name="Anantharaman K."/>
            <person name="Brown C.T."/>
            <person name="Hug L.A."/>
            <person name="Sharon I."/>
            <person name="Castelle C.J."/>
            <person name="Probst A.J."/>
            <person name="Thomas B.C."/>
            <person name="Singh A."/>
            <person name="Wilkins M.J."/>
            <person name="Karaoz U."/>
            <person name="Brodie E.L."/>
            <person name="Williams K.H."/>
            <person name="Hubbard S.S."/>
            <person name="Banfield J.F."/>
        </authorList>
    </citation>
    <scope>NUCLEOTIDE SEQUENCE [LARGE SCALE GENOMIC DNA]</scope>
</reference>